<keyword evidence="2" id="KW-1185">Reference proteome</keyword>
<sequence length="70" mass="7699">MSLTPRRVCTFLKKNSSLLFCGGWCVRLESSPRTISNVLEASYAVGNDEHRQNTKKCQVSSVVFTGFGGV</sequence>
<dbReference type="AlphaFoldDB" id="A0A8J2K754"/>
<proteinExistence type="predicted"/>
<name>A0A8J2K754_9HEXA</name>
<dbReference type="Proteomes" id="UP000708208">
    <property type="component" value="Unassembled WGS sequence"/>
</dbReference>
<accession>A0A8J2K754</accession>
<gene>
    <name evidence="1" type="ORF">AFUS01_LOCUS18230</name>
</gene>
<evidence type="ECO:0000313" key="1">
    <source>
        <dbReference type="EMBL" id="CAG7729526.1"/>
    </source>
</evidence>
<dbReference type="EMBL" id="CAJVCH010179858">
    <property type="protein sequence ID" value="CAG7729526.1"/>
    <property type="molecule type" value="Genomic_DNA"/>
</dbReference>
<organism evidence="1 2">
    <name type="scientific">Allacma fusca</name>
    <dbReference type="NCBI Taxonomy" id="39272"/>
    <lineage>
        <taxon>Eukaryota</taxon>
        <taxon>Metazoa</taxon>
        <taxon>Ecdysozoa</taxon>
        <taxon>Arthropoda</taxon>
        <taxon>Hexapoda</taxon>
        <taxon>Collembola</taxon>
        <taxon>Symphypleona</taxon>
        <taxon>Sminthuridae</taxon>
        <taxon>Allacma</taxon>
    </lineage>
</organism>
<protein>
    <submittedName>
        <fullName evidence="1">Uncharacterized protein</fullName>
    </submittedName>
</protein>
<comment type="caution">
    <text evidence="1">The sequence shown here is derived from an EMBL/GenBank/DDBJ whole genome shotgun (WGS) entry which is preliminary data.</text>
</comment>
<evidence type="ECO:0000313" key="2">
    <source>
        <dbReference type="Proteomes" id="UP000708208"/>
    </source>
</evidence>
<reference evidence="1" key="1">
    <citation type="submission" date="2021-06" db="EMBL/GenBank/DDBJ databases">
        <authorList>
            <person name="Hodson N. C."/>
            <person name="Mongue J. A."/>
            <person name="Jaron S. K."/>
        </authorList>
    </citation>
    <scope>NUCLEOTIDE SEQUENCE</scope>
</reference>